<organism evidence="1 2">
    <name type="scientific">Williamsia limnetica</name>
    <dbReference type="NCBI Taxonomy" id="882452"/>
    <lineage>
        <taxon>Bacteria</taxon>
        <taxon>Bacillati</taxon>
        <taxon>Actinomycetota</taxon>
        <taxon>Actinomycetes</taxon>
        <taxon>Mycobacteriales</taxon>
        <taxon>Nocardiaceae</taxon>
        <taxon>Williamsia</taxon>
    </lineage>
</organism>
<name>A0A318RP37_WILLI</name>
<dbReference type="RefSeq" id="WP_245937762.1">
    <property type="nucleotide sequence ID" value="NZ_QJSP01000003.1"/>
</dbReference>
<dbReference type="Gene3D" id="3.20.20.190">
    <property type="entry name" value="Phosphatidylinositol (PI) phosphodiesterase"/>
    <property type="match status" value="1"/>
</dbReference>
<dbReference type="GO" id="GO:0008081">
    <property type="term" value="F:phosphoric diester hydrolase activity"/>
    <property type="evidence" value="ECO:0007669"/>
    <property type="project" value="InterPro"/>
</dbReference>
<evidence type="ECO:0000313" key="1">
    <source>
        <dbReference type="EMBL" id="PYE19361.1"/>
    </source>
</evidence>
<dbReference type="EMBL" id="QJSP01000003">
    <property type="protein sequence ID" value="PYE19361.1"/>
    <property type="molecule type" value="Genomic_DNA"/>
</dbReference>
<protein>
    <submittedName>
        <fullName evidence="1">Calcium-dependent phosphoinositide phospholipase C</fullName>
    </submittedName>
</protein>
<dbReference type="InterPro" id="IPR017946">
    <property type="entry name" value="PLC-like_Pdiesterase_TIM-brl"/>
</dbReference>
<evidence type="ECO:0000313" key="2">
    <source>
        <dbReference type="Proteomes" id="UP000247591"/>
    </source>
</evidence>
<reference evidence="1 2" key="1">
    <citation type="submission" date="2018-06" db="EMBL/GenBank/DDBJ databases">
        <title>Genomic Encyclopedia of Type Strains, Phase IV (KMG-IV): sequencing the most valuable type-strain genomes for metagenomic binning, comparative biology and taxonomic classification.</title>
        <authorList>
            <person name="Goeker M."/>
        </authorList>
    </citation>
    <scope>NUCLEOTIDE SEQUENCE [LARGE SCALE GENOMIC DNA]</scope>
    <source>
        <strain evidence="1 2">DSM 45521</strain>
    </source>
</reference>
<sequence>MIGSDLDVLPPGLRLNEIQFMATHNSCHQLMPPDERFPLLMGSNLDSYRYEHPPLDVQLGEQRVRGVELDLYPDPDGGRYRYPSARRWRRRGPRTESLWNEPGFKVMHGPDADYGTSCPTLSGALRTIRGWSQAHPWHVPIVIQLELKASWPWALLTGGARVPRWSPEILDDLDEDIRRVFDESALLTPDRIRGAATTLEEAVSTTGWPFVDDVRGTVLFFLDYGDHEYVREHYRRGRPSLQGRAAFTAPAAGHRDSAFVMCNDPRGSNTDKITELVRRGYFVRTRSDEPVSTAKTDEHTRPAIAMASGAQMISTDFPQPGLAFRWGDGSFVAQLPTGAAVRPNPVTAPSGHCPIRSRMA</sequence>
<accession>A0A318RP37</accession>
<dbReference type="GO" id="GO:0006629">
    <property type="term" value="P:lipid metabolic process"/>
    <property type="evidence" value="ECO:0007669"/>
    <property type="project" value="InterPro"/>
</dbReference>
<dbReference type="SUPFAM" id="SSF51695">
    <property type="entry name" value="PLC-like phosphodiesterases"/>
    <property type="match status" value="1"/>
</dbReference>
<comment type="caution">
    <text evidence="1">The sequence shown here is derived from an EMBL/GenBank/DDBJ whole genome shotgun (WGS) entry which is preliminary data.</text>
</comment>
<dbReference type="CDD" id="cd08589">
    <property type="entry name" value="PI-PLCc_SaPLC1_like"/>
    <property type="match status" value="1"/>
</dbReference>
<proteinExistence type="predicted"/>
<dbReference type="AlphaFoldDB" id="A0A318RP37"/>
<dbReference type="Pfam" id="PF16670">
    <property type="entry name" value="PI-PLC-C1"/>
    <property type="match status" value="1"/>
</dbReference>
<keyword evidence="2" id="KW-1185">Reference proteome</keyword>
<dbReference type="Proteomes" id="UP000247591">
    <property type="component" value="Unassembled WGS sequence"/>
</dbReference>
<gene>
    <name evidence="1" type="ORF">DFR67_103273</name>
</gene>
<dbReference type="InterPro" id="IPR032075">
    <property type="entry name" value="PI-PLC-C1"/>
</dbReference>